<keyword evidence="3" id="KW-1185">Reference proteome</keyword>
<sequence>MRISPMYFIQSFGVILSFFIPWSIMWFRYMPLRLTEREPPIGRLFFIK</sequence>
<feature type="transmembrane region" description="Helical" evidence="1">
    <location>
        <begin position="6"/>
        <end position="27"/>
    </location>
</feature>
<keyword evidence="1" id="KW-0812">Transmembrane</keyword>
<name>A0A9P0MST2_NEZVI</name>
<dbReference type="EMBL" id="OV725081">
    <property type="protein sequence ID" value="CAH1403240.1"/>
    <property type="molecule type" value="Genomic_DNA"/>
</dbReference>
<reference evidence="2" key="1">
    <citation type="submission" date="2022-01" db="EMBL/GenBank/DDBJ databases">
        <authorList>
            <person name="King R."/>
        </authorList>
    </citation>
    <scope>NUCLEOTIDE SEQUENCE</scope>
</reference>
<accession>A0A9P0MST2</accession>
<evidence type="ECO:0000313" key="2">
    <source>
        <dbReference type="EMBL" id="CAH1403240.1"/>
    </source>
</evidence>
<evidence type="ECO:0000256" key="1">
    <source>
        <dbReference type="SAM" id="Phobius"/>
    </source>
</evidence>
<dbReference type="AlphaFoldDB" id="A0A9P0MST2"/>
<organism evidence="2 3">
    <name type="scientific">Nezara viridula</name>
    <name type="common">Southern green stink bug</name>
    <name type="synonym">Cimex viridulus</name>
    <dbReference type="NCBI Taxonomy" id="85310"/>
    <lineage>
        <taxon>Eukaryota</taxon>
        <taxon>Metazoa</taxon>
        <taxon>Ecdysozoa</taxon>
        <taxon>Arthropoda</taxon>
        <taxon>Hexapoda</taxon>
        <taxon>Insecta</taxon>
        <taxon>Pterygota</taxon>
        <taxon>Neoptera</taxon>
        <taxon>Paraneoptera</taxon>
        <taxon>Hemiptera</taxon>
        <taxon>Heteroptera</taxon>
        <taxon>Panheteroptera</taxon>
        <taxon>Pentatomomorpha</taxon>
        <taxon>Pentatomoidea</taxon>
        <taxon>Pentatomidae</taxon>
        <taxon>Pentatominae</taxon>
        <taxon>Nezara</taxon>
    </lineage>
</organism>
<gene>
    <name evidence="2" type="ORF">NEZAVI_LOCUS11877</name>
</gene>
<proteinExistence type="predicted"/>
<dbReference type="Proteomes" id="UP001152798">
    <property type="component" value="Chromosome 5"/>
</dbReference>
<keyword evidence="1" id="KW-1133">Transmembrane helix</keyword>
<protein>
    <submittedName>
        <fullName evidence="2">Uncharacterized protein</fullName>
    </submittedName>
</protein>
<evidence type="ECO:0000313" key="3">
    <source>
        <dbReference type="Proteomes" id="UP001152798"/>
    </source>
</evidence>
<keyword evidence="1" id="KW-0472">Membrane</keyword>